<dbReference type="EMBL" id="CZAP01000007">
    <property type="protein sequence ID" value="CUP55002.1"/>
    <property type="molecule type" value="Genomic_DNA"/>
</dbReference>
<dbReference type="EMBL" id="CP083681">
    <property type="protein sequence ID" value="UYU70138.1"/>
    <property type="molecule type" value="Genomic_DNA"/>
</dbReference>
<dbReference type="Proteomes" id="UP000488521">
    <property type="component" value="Unassembled WGS sequence"/>
</dbReference>
<accession>A0A174P1Q4</accession>
<dbReference type="InterPro" id="IPR032531">
    <property type="entry name" value="DUF4956"/>
</dbReference>
<dbReference type="EMBL" id="WCRS01000034">
    <property type="protein sequence ID" value="KAB4468493.1"/>
    <property type="molecule type" value="Genomic_DNA"/>
</dbReference>
<evidence type="ECO:0000256" key="1">
    <source>
        <dbReference type="SAM" id="Phobius"/>
    </source>
</evidence>
<evidence type="ECO:0000313" key="7">
    <source>
        <dbReference type="Proteomes" id="UP000095576"/>
    </source>
</evidence>
<gene>
    <name evidence="2" type="ORF">BatF92_00220</name>
    <name evidence="3" type="ORF">ERS852511_02472</name>
    <name evidence="5" type="ORF">GAN59_23855</name>
    <name evidence="4" type="ORF">GAN75_19305</name>
    <name evidence="6" type="ORF">KQP59_17905</name>
</gene>
<dbReference type="Proteomes" id="UP001156216">
    <property type="component" value="Chromosome"/>
</dbReference>
<evidence type="ECO:0000313" key="3">
    <source>
        <dbReference type="EMBL" id="CUP55002.1"/>
    </source>
</evidence>
<sequence length="223" mass="25775">MDELEFLDIIESPLIDGGDFFQLLLRFGFNFLVTGIIIHLFYYPKSKRRDYHFTFTLISISIFLMIFLLGSVKLKVGFALGLFAIFGIIRYRTESMPVREMTYLFVIIAISVINALGVEVNYGGLIGANLLFVLCIWLCESNRWLKHVSCKLILYDRIELIKSSCEQELIADIKARTGLKIIRVEVGYIDFLRDAAMLKIYYEPMTNEINTIDTLTKIPRENE</sequence>
<reference evidence="6" key="4">
    <citation type="submission" date="2021-06" db="EMBL/GenBank/DDBJ databases">
        <title>Interrogation of the integrated mobile genetic elements in gut-associated Bacteroides with a consensus prediction approach.</title>
        <authorList>
            <person name="Campbell D.E."/>
            <person name="Leigh J.R."/>
            <person name="Kim T."/>
            <person name="England W."/>
            <person name="Whitaker R.J."/>
            <person name="Degnan P.H."/>
        </authorList>
    </citation>
    <scope>NUCLEOTIDE SEQUENCE</scope>
    <source>
        <strain evidence="6">VPI-BTDOT2</strain>
    </source>
</reference>
<name>A0A174P1Q4_BACT4</name>
<evidence type="ECO:0000313" key="6">
    <source>
        <dbReference type="EMBL" id="UYU70138.1"/>
    </source>
</evidence>
<feature type="transmembrane region" description="Helical" evidence="1">
    <location>
        <begin position="76"/>
        <end position="93"/>
    </location>
</feature>
<reference evidence="3 7" key="1">
    <citation type="submission" date="2015-09" db="EMBL/GenBank/DDBJ databases">
        <authorList>
            <consortium name="Pathogen Informatics"/>
        </authorList>
    </citation>
    <scope>NUCLEOTIDE SEQUENCE [LARGE SCALE GENOMIC DNA]</scope>
    <source>
        <strain evidence="3 7">2789STDY5834899</strain>
    </source>
</reference>
<feature type="transmembrane region" description="Helical" evidence="1">
    <location>
        <begin position="100"/>
        <end position="116"/>
    </location>
</feature>
<dbReference type="EMBL" id="AP022660">
    <property type="protein sequence ID" value="BCA48080.1"/>
    <property type="molecule type" value="Genomic_DNA"/>
</dbReference>
<dbReference type="Pfam" id="PF16316">
    <property type="entry name" value="DUF4956"/>
    <property type="match status" value="1"/>
</dbReference>
<dbReference type="Proteomes" id="UP000095576">
    <property type="component" value="Unassembled WGS sequence"/>
</dbReference>
<evidence type="ECO:0000313" key="4">
    <source>
        <dbReference type="EMBL" id="KAB4453000.1"/>
    </source>
</evidence>
<dbReference type="Proteomes" id="UP000500882">
    <property type="component" value="Chromosome"/>
</dbReference>
<evidence type="ECO:0000313" key="2">
    <source>
        <dbReference type="EMBL" id="BCA48080.1"/>
    </source>
</evidence>
<organism evidence="3 7">
    <name type="scientific">Bacteroides thetaiotaomicron</name>
    <dbReference type="NCBI Taxonomy" id="818"/>
    <lineage>
        <taxon>Bacteria</taxon>
        <taxon>Pseudomonadati</taxon>
        <taxon>Bacteroidota</taxon>
        <taxon>Bacteroidia</taxon>
        <taxon>Bacteroidales</taxon>
        <taxon>Bacteroidaceae</taxon>
        <taxon>Bacteroides</taxon>
    </lineage>
</organism>
<keyword evidence="1" id="KW-1133">Transmembrane helix</keyword>
<keyword evidence="1" id="KW-0812">Transmembrane</keyword>
<reference evidence="2 10" key="3">
    <citation type="submission" date="2020-02" db="EMBL/GenBank/DDBJ databases">
        <title>Whole-genome sequencing and comparative analysis of the genomes of Bacteroides thetaiotaomicron and Escherichia coli isolated from a healthy resident in Vietnam.</title>
        <authorList>
            <person name="Mohsin M."/>
            <person name="Tanaka K."/>
            <person name="Kawahara R."/>
            <person name="Kondo S."/>
            <person name="Noguchi H."/>
            <person name="Motooka D."/>
            <person name="Nakamura S."/>
            <person name="Khong D.T."/>
            <person name="Nguyen T.N."/>
            <person name="Tran H.T."/>
            <person name="Yamamoto Y."/>
        </authorList>
    </citation>
    <scope>NUCLEOTIDE SEQUENCE [LARGE SCALE GENOMIC DNA]</scope>
    <source>
        <strain evidence="2 10">F9-2</strain>
    </source>
</reference>
<proteinExistence type="predicted"/>
<keyword evidence="1" id="KW-0472">Membrane</keyword>
<dbReference type="RefSeq" id="WP_016269390.1">
    <property type="nucleotide sequence ID" value="NZ_AP022660.1"/>
</dbReference>
<dbReference type="EMBL" id="WCRW01000015">
    <property type="protein sequence ID" value="KAB4453000.1"/>
    <property type="molecule type" value="Genomic_DNA"/>
</dbReference>
<evidence type="ECO:0000313" key="5">
    <source>
        <dbReference type="EMBL" id="KAB4468493.1"/>
    </source>
</evidence>
<evidence type="ECO:0000313" key="9">
    <source>
        <dbReference type="Proteomes" id="UP000488521"/>
    </source>
</evidence>
<dbReference type="AlphaFoldDB" id="A0A174P1Q4"/>
<evidence type="ECO:0000313" key="10">
    <source>
        <dbReference type="Proteomes" id="UP000500882"/>
    </source>
</evidence>
<feature type="transmembrane region" description="Helical" evidence="1">
    <location>
        <begin position="20"/>
        <end position="41"/>
    </location>
</feature>
<feature type="transmembrane region" description="Helical" evidence="1">
    <location>
        <begin position="53"/>
        <end position="70"/>
    </location>
</feature>
<dbReference type="Proteomes" id="UP000436825">
    <property type="component" value="Unassembled WGS sequence"/>
</dbReference>
<protein>
    <submittedName>
        <fullName evidence="2">DUF4956 domain-containing protein</fullName>
    </submittedName>
</protein>
<evidence type="ECO:0000313" key="8">
    <source>
        <dbReference type="Proteomes" id="UP000436825"/>
    </source>
</evidence>
<reference evidence="8 9" key="2">
    <citation type="journal article" date="2019" name="Nat. Med.">
        <title>A library of human gut bacterial isolates paired with longitudinal multiomics data enables mechanistic microbiome research.</title>
        <authorList>
            <person name="Poyet M."/>
            <person name="Groussin M."/>
            <person name="Gibbons S.M."/>
            <person name="Avila-Pacheco J."/>
            <person name="Jiang X."/>
            <person name="Kearney S.M."/>
            <person name="Perrotta A.R."/>
            <person name="Berdy B."/>
            <person name="Zhao S."/>
            <person name="Lieberman T.D."/>
            <person name="Swanson P.K."/>
            <person name="Smith M."/>
            <person name="Roesemann S."/>
            <person name="Alexander J.E."/>
            <person name="Rich S.A."/>
            <person name="Livny J."/>
            <person name="Vlamakis H."/>
            <person name="Clish C."/>
            <person name="Bullock K."/>
            <person name="Deik A."/>
            <person name="Scott J."/>
            <person name="Pierce K.A."/>
            <person name="Xavier R.J."/>
            <person name="Alm E.J."/>
        </authorList>
    </citation>
    <scope>NUCLEOTIDE SEQUENCE [LARGE SCALE GENOMIC DNA]</scope>
    <source>
        <strain evidence="5 9">BIOML-A156</strain>
        <strain evidence="4 8">BIOML-A160</strain>
    </source>
</reference>